<dbReference type="KEGG" id="salq:SYNTR_0705"/>
<organism evidence="1 2">
    <name type="scientific">Candidatus Syntrophocurvum alkaliphilum</name>
    <dbReference type="NCBI Taxonomy" id="2293317"/>
    <lineage>
        <taxon>Bacteria</taxon>
        <taxon>Bacillati</taxon>
        <taxon>Bacillota</taxon>
        <taxon>Clostridia</taxon>
        <taxon>Eubacteriales</taxon>
        <taxon>Syntrophomonadaceae</taxon>
        <taxon>Candidatus Syntrophocurvum</taxon>
    </lineage>
</organism>
<dbReference type="RefSeq" id="WP_156203212.1">
    <property type="nucleotide sequence ID" value="NZ_CP046457.1"/>
</dbReference>
<gene>
    <name evidence="1" type="ORF">SYNTR_0705</name>
</gene>
<accession>A0A6I6D8H2</accession>
<dbReference type="AlphaFoldDB" id="A0A6I6D8H2"/>
<name>A0A6I6D8H2_9FIRM</name>
<reference evidence="2" key="1">
    <citation type="journal article" date="2019" name="Microbiology">
        <title>Complete Genome Sequence of an Uncultured Bacterium of the Candidate Phylum Bipolaricaulota.</title>
        <authorList>
            <person name="Kadnikov V.V."/>
            <person name="Mardanov A.V."/>
            <person name="Beletsky A.V."/>
            <person name="Frank Y.A."/>
            <person name="Karnachuk O.V."/>
            <person name="Ravin N.V."/>
        </authorList>
    </citation>
    <scope>NUCLEOTIDE SEQUENCE [LARGE SCALE GENOMIC DNA]</scope>
</reference>
<dbReference type="Proteomes" id="UP000426444">
    <property type="component" value="Chromosome"/>
</dbReference>
<protein>
    <submittedName>
        <fullName evidence="1">Uncharacterized protein</fullName>
    </submittedName>
</protein>
<keyword evidence="2" id="KW-1185">Reference proteome</keyword>
<evidence type="ECO:0000313" key="2">
    <source>
        <dbReference type="Proteomes" id="UP000426444"/>
    </source>
</evidence>
<sequence>MATKKQEIRLNNPSHVRRLLNRTINQLLNDEIEESKSRAIGYLSQILLKSMEVEDLAKRIEELEALVEVERGYTN</sequence>
<evidence type="ECO:0000313" key="1">
    <source>
        <dbReference type="EMBL" id="QGT99298.1"/>
    </source>
</evidence>
<dbReference type="EMBL" id="CP046457">
    <property type="protein sequence ID" value="QGT99298.1"/>
    <property type="molecule type" value="Genomic_DNA"/>
</dbReference>
<proteinExistence type="predicted"/>
<dbReference type="OrthoDB" id="2882534at2"/>